<keyword evidence="2" id="KW-0175">Coiled coil</keyword>
<accession>A0A1C0AG84</accession>
<dbReference type="Pfam" id="PF09588">
    <property type="entry name" value="YqaJ"/>
    <property type="match status" value="1"/>
</dbReference>
<dbReference type="STRING" id="1871336.BBG48_06640"/>
<dbReference type="GO" id="GO:0016787">
    <property type="term" value="F:hydrolase activity"/>
    <property type="evidence" value="ECO:0007669"/>
    <property type="project" value="UniProtKB-KW"/>
</dbReference>
<organism evidence="4 5">
    <name type="scientific">Criibacterium bergeronii</name>
    <dbReference type="NCBI Taxonomy" id="1871336"/>
    <lineage>
        <taxon>Bacteria</taxon>
        <taxon>Bacillati</taxon>
        <taxon>Bacillota</taxon>
        <taxon>Clostridia</taxon>
        <taxon>Peptostreptococcales</taxon>
        <taxon>Filifactoraceae</taxon>
        <taxon>Criibacterium</taxon>
    </lineage>
</organism>
<dbReference type="InterPro" id="IPR011604">
    <property type="entry name" value="PDDEXK-like_dom_sf"/>
</dbReference>
<feature type="coiled-coil region" evidence="2">
    <location>
        <begin position="249"/>
        <end position="283"/>
    </location>
</feature>
<gene>
    <name evidence="4" type="ORF">BBG48_004625</name>
</gene>
<dbReference type="EMBL" id="MBEW02000007">
    <property type="protein sequence ID" value="RDY21407.1"/>
    <property type="molecule type" value="Genomic_DNA"/>
</dbReference>
<feature type="domain" description="YqaJ viral recombinase" evidence="3">
    <location>
        <begin position="20"/>
        <end position="156"/>
    </location>
</feature>
<dbReference type="AlphaFoldDB" id="A0A1C0AG84"/>
<dbReference type="InterPro" id="IPR019080">
    <property type="entry name" value="YqaJ_viral_recombinase"/>
</dbReference>
<dbReference type="RefSeq" id="WP_068913652.1">
    <property type="nucleotide sequence ID" value="NZ_MBEW02000007.1"/>
</dbReference>
<dbReference type="Proteomes" id="UP000093352">
    <property type="component" value="Unassembled WGS sequence"/>
</dbReference>
<comment type="caution">
    <text evidence="4">The sequence shown here is derived from an EMBL/GenBank/DDBJ whole genome shotgun (WGS) entry which is preliminary data.</text>
</comment>
<evidence type="ECO:0000313" key="5">
    <source>
        <dbReference type="Proteomes" id="UP000093352"/>
    </source>
</evidence>
<evidence type="ECO:0000256" key="2">
    <source>
        <dbReference type="SAM" id="Coils"/>
    </source>
</evidence>
<evidence type="ECO:0000313" key="4">
    <source>
        <dbReference type="EMBL" id="RDY21407.1"/>
    </source>
</evidence>
<evidence type="ECO:0000256" key="1">
    <source>
        <dbReference type="ARBA" id="ARBA00022801"/>
    </source>
</evidence>
<proteinExistence type="predicted"/>
<dbReference type="Gene3D" id="3.90.320.10">
    <property type="match status" value="1"/>
</dbReference>
<reference evidence="4 5" key="1">
    <citation type="journal article" date="2016" name="Genome Announc.">
        <title>Draft Genome Sequence of Criibacterium bergeronii gen. nov., sp. nov., Strain CCRI-22567T, Isolated from a Vaginal Sample from a Woman with Bacterial Vaginosis.</title>
        <authorList>
            <person name="Maheux A.F."/>
            <person name="Berube E."/>
            <person name="Boudreau D.K."/>
            <person name="Raymond F."/>
            <person name="Corbeil J."/>
            <person name="Roy P.H."/>
            <person name="Boissinot M."/>
            <person name="Omar R.F."/>
        </authorList>
    </citation>
    <scope>NUCLEOTIDE SEQUENCE [LARGE SCALE GENOMIC DNA]</scope>
    <source>
        <strain evidence="4 5">CCRI-22567</strain>
    </source>
</reference>
<name>A0A1C0AG84_9FIRM</name>
<evidence type="ECO:0000259" key="3">
    <source>
        <dbReference type="Pfam" id="PF09588"/>
    </source>
</evidence>
<keyword evidence="5" id="KW-1185">Reference proteome</keyword>
<dbReference type="InterPro" id="IPR011335">
    <property type="entry name" value="Restrct_endonuc-II-like"/>
</dbReference>
<sequence length="354" mass="40707">MKEIKWLEDNRIQIEPPKKTKKITGTRFATILGLNPWSTEFEMWCTITKTYEKPFEDTVYTVAGKTIEPKQAEYMKKSYGMDLISPGDRYGKDYFNKTWGDFFPDNTHLGGMWDYLGKDENGKVDTVLEMKTTKRAEDWQGDIPEYYALQAALYAYLLGVDNVIMVASFLDEKDYDKPDKFKPSIKNTITVEFSLSERYPDFAQKVAKVESWWSSYVETGFSPTFDEKKDAEILKALRTNSIDTTSEDIGSIIAEAEELKAEVDEVEKSIKSKVDRLDTLNKAIKEHAIKQFRDGDKKVELKGTNYQFSISRSEPKPKAIYNDDAMKSDGVYEKYVTMQTGEPTYRLTVGAIKK</sequence>
<dbReference type="SUPFAM" id="SSF52980">
    <property type="entry name" value="Restriction endonuclease-like"/>
    <property type="match status" value="1"/>
</dbReference>
<keyword evidence="1" id="KW-0378">Hydrolase</keyword>
<protein>
    <submittedName>
        <fullName evidence="4">YqaJ-like viral recombinase</fullName>
    </submittedName>
</protein>